<dbReference type="Pfam" id="PF12836">
    <property type="entry name" value="HHH_3"/>
    <property type="match status" value="1"/>
</dbReference>
<dbReference type="InterPro" id="IPR010994">
    <property type="entry name" value="RuvA_2-like"/>
</dbReference>
<protein>
    <submittedName>
        <fullName evidence="2">Competence protein ComEA</fullName>
    </submittedName>
</protein>
<dbReference type="Proteomes" id="UP000222564">
    <property type="component" value="Unassembled WGS sequence"/>
</dbReference>
<dbReference type="Gene3D" id="3.10.560.10">
    <property type="entry name" value="Outer membrane lipoprotein wza domain like"/>
    <property type="match status" value="1"/>
</dbReference>
<accession>A0A2C6M8S0</accession>
<dbReference type="Gene3D" id="1.10.150.280">
    <property type="entry name" value="AF1531-like domain"/>
    <property type="match status" value="1"/>
</dbReference>
<sequence>MLNLGRKEQGLILIIVAVVLFTAGYQFAHREKKEVELVGPSSAEATHEETGPVVHVDGAVEKPGVYKLPSGSRVNDVIEQAVALPDADLSALNLAEILKDQKKLVVPRKMEQQAPGQNVVSQTMQVQAPGNAAVSSLQATPPARSSGLVNINTAGAAELDTLPGIGPALAERILQYRQANGPFQTIEDIKNVSGIGDKKYADLQHRITVH</sequence>
<name>A0A2C6M8S0_9FIRM</name>
<dbReference type="SUPFAM" id="SSF47781">
    <property type="entry name" value="RuvA domain 2-like"/>
    <property type="match status" value="1"/>
</dbReference>
<evidence type="ECO:0000259" key="1">
    <source>
        <dbReference type="Pfam" id="PF10531"/>
    </source>
</evidence>
<evidence type="ECO:0000313" key="4">
    <source>
        <dbReference type="Proteomes" id="UP000222564"/>
    </source>
</evidence>
<organism evidence="2 4">
    <name type="scientific">Desulforamulus profundi</name>
    <dbReference type="NCBI Taxonomy" id="1383067"/>
    <lineage>
        <taxon>Bacteria</taxon>
        <taxon>Bacillati</taxon>
        <taxon>Bacillota</taxon>
        <taxon>Clostridia</taxon>
        <taxon>Eubacteriales</taxon>
        <taxon>Peptococcaceae</taxon>
        <taxon>Desulforamulus</taxon>
    </lineage>
</organism>
<dbReference type="PANTHER" id="PTHR21180">
    <property type="entry name" value="ENDONUCLEASE/EXONUCLEASE/PHOSPHATASE FAMILY DOMAIN-CONTAINING PROTEIN 1"/>
    <property type="match status" value="1"/>
</dbReference>
<dbReference type="InterPro" id="IPR004509">
    <property type="entry name" value="Competence_ComEA_HhH"/>
</dbReference>
<feature type="domain" description="Soluble ligand binding" evidence="1">
    <location>
        <begin position="53"/>
        <end position="103"/>
    </location>
</feature>
<evidence type="ECO:0000313" key="3">
    <source>
        <dbReference type="EMBL" id="PHJ39908.1"/>
    </source>
</evidence>
<dbReference type="Pfam" id="PF10531">
    <property type="entry name" value="SLBB"/>
    <property type="match status" value="1"/>
</dbReference>
<reference evidence="2 4" key="1">
    <citation type="submission" date="2013-09" db="EMBL/GenBank/DDBJ databases">
        <title>Biodegradation of hydrocarbons in the deep terrestrial subsurface : characterization of a microbial consortium composed of two Desulfotomaculum species originating from a deep geological formation.</title>
        <authorList>
            <person name="Aullo T."/>
            <person name="Berlendis S."/>
            <person name="Lascourreges J.-F."/>
            <person name="Dessort D."/>
            <person name="Saint-Laurent S."/>
            <person name="Schraauwers B."/>
            <person name="Mas J."/>
            <person name="Magot M."/>
            <person name="Ranchou-Peyruse A."/>
        </authorList>
    </citation>
    <scope>NUCLEOTIDE SEQUENCE [LARGE SCALE GENOMIC DNA]</scope>
    <source>
        <strain evidence="2 4">Bs107</strain>
    </source>
</reference>
<dbReference type="InterPro" id="IPR019554">
    <property type="entry name" value="Soluble_ligand-bd"/>
</dbReference>
<dbReference type="OrthoDB" id="9790239at2"/>
<dbReference type="AlphaFoldDB" id="A0A2C6M8S0"/>
<comment type="caution">
    <text evidence="2">The sequence shown here is derived from an EMBL/GenBank/DDBJ whole genome shotgun (WGS) entry which is preliminary data.</text>
</comment>
<dbReference type="GO" id="GO:0015628">
    <property type="term" value="P:protein secretion by the type II secretion system"/>
    <property type="evidence" value="ECO:0007669"/>
    <property type="project" value="TreeGrafter"/>
</dbReference>
<evidence type="ECO:0000313" key="2">
    <source>
        <dbReference type="EMBL" id="PHJ37509.1"/>
    </source>
</evidence>
<dbReference type="EMBL" id="AWQQ01000090">
    <property type="protein sequence ID" value="PHJ37509.1"/>
    <property type="molecule type" value="Genomic_DNA"/>
</dbReference>
<dbReference type="PANTHER" id="PTHR21180:SF32">
    <property type="entry name" value="ENDONUCLEASE_EXONUCLEASE_PHOSPHATASE FAMILY DOMAIN-CONTAINING PROTEIN 1"/>
    <property type="match status" value="1"/>
</dbReference>
<dbReference type="NCBIfam" id="TIGR00426">
    <property type="entry name" value="competence protein ComEA helix-hairpin-helix repeat region"/>
    <property type="match status" value="1"/>
</dbReference>
<proteinExistence type="predicted"/>
<dbReference type="GO" id="GO:0015627">
    <property type="term" value="C:type II protein secretion system complex"/>
    <property type="evidence" value="ECO:0007669"/>
    <property type="project" value="TreeGrafter"/>
</dbReference>
<keyword evidence="4" id="KW-1185">Reference proteome</keyword>
<dbReference type="EMBL" id="AWQQ01000005">
    <property type="protein sequence ID" value="PHJ39908.1"/>
    <property type="molecule type" value="Genomic_DNA"/>
</dbReference>
<gene>
    <name evidence="3" type="ORF">P378_00445</name>
    <name evidence="2" type="ORF">P378_15635</name>
</gene>
<dbReference type="InterPro" id="IPR051675">
    <property type="entry name" value="Endo/Exo/Phosphatase_dom_1"/>
</dbReference>
<dbReference type="RefSeq" id="WP_099081881.1">
    <property type="nucleotide sequence ID" value="NZ_AWQQ01000005.1"/>
</dbReference>